<dbReference type="AlphaFoldDB" id="A0A835VA23"/>
<evidence type="ECO:0000313" key="2">
    <source>
        <dbReference type="Proteomes" id="UP000636800"/>
    </source>
</evidence>
<dbReference type="InterPro" id="IPR008581">
    <property type="entry name" value="DUF863_pln"/>
</dbReference>
<dbReference type="PANTHER" id="PTHR33167">
    <property type="entry name" value="TRANSCRIPTION FACTOR, PUTATIVE (DUF863)-RELATED"/>
    <property type="match status" value="1"/>
</dbReference>
<protein>
    <submittedName>
        <fullName evidence="1">Uncharacterized protein</fullName>
    </submittedName>
</protein>
<gene>
    <name evidence="1" type="ORF">HPP92_007417</name>
</gene>
<organism evidence="1 2">
    <name type="scientific">Vanilla planifolia</name>
    <name type="common">Vanilla</name>
    <dbReference type="NCBI Taxonomy" id="51239"/>
    <lineage>
        <taxon>Eukaryota</taxon>
        <taxon>Viridiplantae</taxon>
        <taxon>Streptophyta</taxon>
        <taxon>Embryophyta</taxon>
        <taxon>Tracheophyta</taxon>
        <taxon>Spermatophyta</taxon>
        <taxon>Magnoliopsida</taxon>
        <taxon>Liliopsida</taxon>
        <taxon>Asparagales</taxon>
        <taxon>Orchidaceae</taxon>
        <taxon>Vanilloideae</taxon>
        <taxon>Vanilleae</taxon>
        <taxon>Vanilla</taxon>
    </lineage>
</organism>
<accession>A0A835VA23</accession>
<dbReference type="EMBL" id="JADCNL010000003">
    <property type="protein sequence ID" value="KAG0488606.1"/>
    <property type="molecule type" value="Genomic_DNA"/>
</dbReference>
<name>A0A835VA23_VANPL</name>
<reference evidence="1 2" key="1">
    <citation type="journal article" date="2020" name="Nat. Food">
        <title>A phased Vanilla planifolia genome enables genetic improvement of flavour and production.</title>
        <authorList>
            <person name="Hasing T."/>
            <person name="Tang H."/>
            <person name="Brym M."/>
            <person name="Khazi F."/>
            <person name="Huang T."/>
            <person name="Chambers A.H."/>
        </authorList>
    </citation>
    <scope>NUCLEOTIDE SEQUENCE [LARGE SCALE GENOMIC DNA]</scope>
    <source>
        <tissue evidence="1">Leaf</tissue>
    </source>
</reference>
<evidence type="ECO:0000313" key="1">
    <source>
        <dbReference type="EMBL" id="KAG0488606.1"/>
    </source>
</evidence>
<comment type="caution">
    <text evidence="1">The sequence shown here is derived from an EMBL/GenBank/DDBJ whole genome shotgun (WGS) entry which is preliminary data.</text>
</comment>
<sequence length="700" mass="76857">MRLRLHDRTLRFYCRDFYWNFSGGVMMILRRDVNLDCFTQAVGGLPMESLKQAMLQHEFIFRNQVRELHRLYWTQKNLMNEVLQNGLEVHAPHRPSVGAWSACNEFLVEKKAFSISCLARQGSLVREVAALEEFKDKSANLFGTNQINFGIHLPSDDFIPITGEEPAYKQLGRNASTGTELVDAIDKGNLGIGLGHVFIEESMHLPINCKEVSGAILECPEAENVLLSGSKVTLQKVNGVFGFQPTAPCVWSSSSTLLNNAHLVPTILHLNGVNIGRLHEEKNTLPVDVVDKSSVATSINQSITKKQATPLLIDLNIAQEDESSTCPSYPIADNTFVLSSCAVYEGGPIHELNNSCPVEASSALKLGSSYTATNDYCNKEADSLAHTTKTVEVTAKTILVTGKTDCMSNVEGLASACQVPTLRCKELPLKESNASAAPVFPSINLVSFPSTDWDEPGKNIVDFRSGKQLSSTHCDCKRMDSNITSSSITNLTQTATRDSADKLCNAYSSLDASTRPPAAFSITDDSVTTQLNSSKAEGYTSAKLNQGQDITIATAAEALMNISSGKISIPTGQFDGIQVEDDESEDWCNQVQCSSDSFECMTLQLSEIRSEDQLMLPEPLSVNKAGKNDISLSLRRGRGLRDFQKEILPGLVSLSRHEICEDLHNIGYNLRRVSCRSSGANWFLPVRSRRSRLCSGLRRH</sequence>
<proteinExistence type="predicted"/>
<dbReference type="Proteomes" id="UP000636800">
    <property type="component" value="Chromosome 3"/>
</dbReference>
<dbReference type="Pfam" id="PF05904">
    <property type="entry name" value="DUF863"/>
    <property type="match status" value="1"/>
</dbReference>
<dbReference type="OrthoDB" id="97518at2759"/>
<dbReference type="PANTHER" id="PTHR33167:SF43">
    <property type="entry name" value="PROTEIN WAVE"/>
    <property type="match status" value="1"/>
</dbReference>
<keyword evidence="2" id="KW-1185">Reference proteome</keyword>